<keyword evidence="2" id="KW-0732">Signal</keyword>
<dbReference type="EMBL" id="BNBD01000013">
    <property type="protein sequence ID" value="GHF64285.1"/>
    <property type="molecule type" value="Genomic_DNA"/>
</dbReference>
<dbReference type="PANTHER" id="PTHR39160:SF4">
    <property type="entry name" value="RESUSCITATION-PROMOTING FACTOR RPFB"/>
    <property type="match status" value="1"/>
</dbReference>
<dbReference type="SMART" id="SM01208">
    <property type="entry name" value="G5"/>
    <property type="match status" value="1"/>
</dbReference>
<evidence type="ECO:0000256" key="4">
    <source>
        <dbReference type="SAM" id="MobiDB-lite"/>
    </source>
</evidence>
<accession>A0A919EFB2</accession>
<feature type="domain" description="G5" evidence="5">
    <location>
        <begin position="368"/>
        <end position="448"/>
    </location>
</feature>
<reference evidence="6" key="2">
    <citation type="submission" date="2020-09" db="EMBL/GenBank/DDBJ databases">
        <authorList>
            <person name="Sun Q."/>
            <person name="Ohkuma M."/>
        </authorList>
    </citation>
    <scope>NUCLEOTIDE SEQUENCE</scope>
    <source>
        <strain evidence="6">JCM 4059</strain>
    </source>
</reference>
<feature type="compositionally biased region" description="Low complexity" evidence="4">
    <location>
        <begin position="133"/>
        <end position="149"/>
    </location>
</feature>
<gene>
    <name evidence="6" type="ORF">GCM10010218_52260</name>
</gene>
<evidence type="ECO:0000256" key="1">
    <source>
        <dbReference type="ARBA" id="ARBA00010830"/>
    </source>
</evidence>
<dbReference type="PROSITE" id="PS51109">
    <property type="entry name" value="G5"/>
    <property type="match status" value="1"/>
</dbReference>
<feature type="compositionally biased region" description="Low complexity" evidence="4">
    <location>
        <begin position="99"/>
        <end position="109"/>
    </location>
</feature>
<evidence type="ECO:0000259" key="5">
    <source>
        <dbReference type="PROSITE" id="PS51109"/>
    </source>
</evidence>
<dbReference type="InterPro" id="IPR010618">
    <property type="entry name" value="RPF"/>
</dbReference>
<dbReference type="InterPro" id="IPR023346">
    <property type="entry name" value="Lysozyme-like_dom_sf"/>
</dbReference>
<dbReference type="InterPro" id="IPR011098">
    <property type="entry name" value="G5_dom"/>
</dbReference>
<dbReference type="Gene3D" id="2.20.230.10">
    <property type="entry name" value="Resuscitation-promoting factor rpfb"/>
    <property type="match status" value="1"/>
</dbReference>
<evidence type="ECO:0000313" key="6">
    <source>
        <dbReference type="EMBL" id="GHF64285.1"/>
    </source>
</evidence>
<keyword evidence="3" id="KW-0378">Hydrolase</keyword>
<dbReference type="AlphaFoldDB" id="A0A919EFB2"/>
<feature type="compositionally biased region" description="Low complexity" evidence="4">
    <location>
        <begin position="46"/>
        <end position="63"/>
    </location>
</feature>
<dbReference type="Pfam" id="PF06737">
    <property type="entry name" value="Transglycosylas"/>
    <property type="match status" value="1"/>
</dbReference>
<sequence>MSQAQGSPQAAPRTTTNTSYDPYAPYDPHRPYDPYGPQDHQAPYGSPYEPYVPYDPYGPYGTPGTPGPYDPYGSYGSAPAAPAPAPDALHDPYGPSGPPTAGAPHGPAEPLEPFGRPHLPRQAGDQHGDPQQAPGTDTPGTPATVPADALPGSRAAARRAADRRKRPAGRDRTDQLRRLLPQALVVAFLAGGTSAFLAGDKSVQLSIDGRPRTLHTFAGDVAELLADEGMTVGDHDIVAPGPDHDLASGDRVVVRYGRPVDLTIDGERHRVWTTARTVDAALRQLGVRAEGAYLSASRSAAIGRKGLDLDVRTERTVTFMADGRERTVRTNAATVREAIEQAGITLNGEDTTSVDPDSFPREGQTISVMRITGTRQIREVPIDYATERHDDPTLYKGTEVVAQRGEKGVERVTYELRTVNGVQQKPKRISSEIAKQPRTEIIKVGTKPRPTSVQGADGLNWQALAQCEAGGRPNAVDPSGTYGGLYQFDVHTWRSLGGDGRPQDAPASEQTFRAKKLYVSRGASPWPVCGRKLHG</sequence>
<reference evidence="6" key="1">
    <citation type="journal article" date="2014" name="Int. J. Syst. Evol. Microbiol.">
        <title>Complete genome sequence of Corynebacterium casei LMG S-19264T (=DSM 44701T), isolated from a smear-ripened cheese.</title>
        <authorList>
            <consortium name="US DOE Joint Genome Institute (JGI-PGF)"/>
            <person name="Walter F."/>
            <person name="Albersmeier A."/>
            <person name="Kalinowski J."/>
            <person name="Ruckert C."/>
        </authorList>
    </citation>
    <scope>NUCLEOTIDE SEQUENCE</scope>
    <source>
        <strain evidence="6">JCM 4059</strain>
    </source>
</reference>
<dbReference type="Pfam" id="PF07501">
    <property type="entry name" value="G5"/>
    <property type="match status" value="1"/>
</dbReference>
<proteinExistence type="inferred from homology"/>
<evidence type="ECO:0000313" key="7">
    <source>
        <dbReference type="Proteomes" id="UP000638313"/>
    </source>
</evidence>
<dbReference type="InterPro" id="IPR051933">
    <property type="entry name" value="Resuscitation_pf_RpfB"/>
</dbReference>
<dbReference type="Gene3D" id="1.10.530.10">
    <property type="match status" value="1"/>
</dbReference>
<dbReference type="PANTHER" id="PTHR39160">
    <property type="entry name" value="CELL WALL-BINDING PROTEIN YOCH"/>
    <property type="match status" value="1"/>
</dbReference>
<feature type="region of interest" description="Disordered" evidence="4">
    <location>
        <begin position="1"/>
        <end position="175"/>
    </location>
</feature>
<dbReference type="CDD" id="cd13925">
    <property type="entry name" value="RPF"/>
    <property type="match status" value="1"/>
</dbReference>
<dbReference type="SUPFAM" id="SSF53955">
    <property type="entry name" value="Lysozyme-like"/>
    <property type="match status" value="1"/>
</dbReference>
<comment type="caution">
    <text evidence="6">The sequence shown here is derived from an EMBL/GenBank/DDBJ whole genome shotgun (WGS) entry which is preliminary data.</text>
</comment>
<protein>
    <recommendedName>
        <fullName evidence="5">G5 domain-containing protein</fullName>
    </recommendedName>
</protein>
<dbReference type="GO" id="GO:0016787">
    <property type="term" value="F:hydrolase activity"/>
    <property type="evidence" value="ECO:0007669"/>
    <property type="project" value="UniProtKB-KW"/>
</dbReference>
<dbReference type="InterPro" id="IPR007137">
    <property type="entry name" value="DUF348"/>
</dbReference>
<name>A0A919EFB2_9ACTN</name>
<evidence type="ECO:0000256" key="3">
    <source>
        <dbReference type="ARBA" id="ARBA00022801"/>
    </source>
</evidence>
<evidence type="ECO:0000256" key="2">
    <source>
        <dbReference type="ARBA" id="ARBA00022729"/>
    </source>
</evidence>
<dbReference type="RefSeq" id="WP_190132161.1">
    <property type="nucleotide sequence ID" value="NZ_BNBD01000013.1"/>
</dbReference>
<dbReference type="Proteomes" id="UP000638313">
    <property type="component" value="Unassembled WGS sequence"/>
</dbReference>
<dbReference type="Pfam" id="PF03990">
    <property type="entry name" value="DUF348"/>
    <property type="match status" value="3"/>
</dbReference>
<organism evidence="6 7">
    <name type="scientific">Streptomyces mashuensis</name>
    <dbReference type="NCBI Taxonomy" id="33904"/>
    <lineage>
        <taxon>Bacteria</taxon>
        <taxon>Bacillati</taxon>
        <taxon>Actinomycetota</taxon>
        <taxon>Actinomycetes</taxon>
        <taxon>Kitasatosporales</taxon>
        <taxon>Streptomycetaceae</taxon>
        <taxon>Streptomyces</taxon>
    </lineage>
</organism>
<keyword evidence="7" id="KW-1185">Reference proteome</keyword>
<feature type="compositionally biased region" description="Low complexity" evidence="4">
    <location>
        <begin position="70"/>
        <end position="80"/>
    </location>
</feature>
<comment type="similarity">
    <text evidence="1">Belongs to the transglycosylase family. Rpf subfamily.</text>
</comment>
<feature type="compositionally biased region" description="Polar residues" evidence="4">
    <location>
        <begin position="1"/>
        <end position="20"/>
    </location>
</feature>